<name>A0A916Q5F2_9FIRM</name>
<evidence type="ECO:0000313" key="2">
    <source>
        <dbReference type="EMBL" id="GFO84748.1"/>
    </source>
</evidence>
<evidence type="ECO:0000313" key="3">
    <source>
        <dbReference type="Proteomes" id="UP000613208"/>
    </source>
</evidence>
<keyword evidence="1" id="KW-0472">Membrane</keyword>
<feature type="transmembrane region" description="Helical" evidence="1">
    <location>
        <begin position="85"/>
        <end position="105"/>
    </location>
</feature>
<feature type="transmembrane region" description="Helical" evidence="1">
    <location>
        <begin position="111"/>
        <end position="129"/>
    </location>
</feature>
<organism evidence="2 3">
    <name type="scientific">Anaerostipes butyraticus</name>
    <dbReference type="NCBI Taxonomy" id="645466"/>
    <lineage>
        <taxon>Bacteria</taxon>
        <taxon>Bacillati</taxon>
        <taxon>Bacillota</taxon>
        <taxon>Clostridia</taxon>
        <taxon>Lachnospirales</taxon>
        <taxon>Lachnospiraceae</taxon>
        <taxon>Anaerostipes</taxon>
    </lineage>
</organism>
<keyword evidence="1" id="KW-1133">Transmembrane helix</keyword>
<evidence type="ECO:0000256" key="1">
    <source>
        <dbReference type="SAM" id="Phobius"/>
    </source>
</evidence>
<dbReference type="AlphaFoldDB" id="A0A916Q5F2"/>
<keyword evidence="3" id="KW-1185">Reference proteome</keyword>
<comment type="caution">
    <text evidence="2">The sequence shown here is derived from an EMBL/GenBank/DDBJ whole genome shotgun (WGS) entry which is preliminary data.</text>
</comment>
<gene>
    <name evidence="2" type="ORF">ANBU17_10950</name>
</gene>
<dbReference type="EMBL" id="BLYI01000027">
    <property type="protein sequence ID" value="GFO84748.1"/>
    <property type="molecule type" value="Genomic_DNA"/>
</dbReference>
<protein>
    <submittedName>
        <fullName evidence="2">Uncharacterized protein</fullName>
    </submittedName>
</protein>
<dbReference type="Proteomes" id="UP000613208">
    <property type="component" value="Unassembled WGS sequence"/>
</dbReference>
<sequence>MDYGTKGQTGEQAVRLFLKEMGGKMKIKYDFHSMFDYYDIKSETLNICSLSKNSSSLYFYCHALRQIVFGIRGQKKKKLYALKTAFLMLLRISGPVMLVLLLAGILLRNRMWITAAGIEILIFLGYQLLNTGIEMTITKEAMMFIKSHDSLGKKEEKEAERFYRSIEFAEWAVLWKGIRSILSLILKLPGCLLGRRGGEPIKSTER</sequence>
<keyword evidence="1" id="KW-0812">Transmembrane</keyword>
<reference evidence="2" key="1">
    <citation type="submission" date="2020-06" db="EMBL/GenBank/DDBJ databases">
        <title>Characterization of fructooligosaccharide metabolism and fructooligosaccharide-degrading enzymes in human commensal butyrate producers.</title>
        <authorList>
            <person name="Tanno H."/>
            <person name="Fujii T."/>
            <person name="Hirano K."/>
            <person name="Maeno S."/>
            <person name="Tonozuka T."/>
            <person name="Sakamoto M."/>
            <person name="Ohkuma M."/>
            <person name="Tochio T."/>
            <person name="Endo A."/>
        </authorList>
    </citation>
    <scope>NUCLEOTIDE SEQUENCE</scope>
    <source>
        <strain evidence="2">JCM 17466</strain>
    </source>
</reference>
<accession>A0A916Q5F2</accession>
<proteinExistence type="predicted"/>